<organism evidence="8 9">
    <name type="scientific">Agrococcus sediminis</name>
    <dbReference type="NCBI Taxonomy" id="2599924"/>
    <lineage>
        <taxon>Bacteria</taxon>
        <taxon>Bacillati</taxon>
        <taxon>Actinomycetota</taxon>
        <taxon>Actinomycetes</taxon>
        <taxon>Micrococcales</taxon>
        <taxon>Microbacteriaceae</taxon>
        <taxon>Agrococcus</taxon>
    </lineage>
</organism>
<feature type="transmembrane region" description="Helical" evidence="6">
    <location>
        <begin position="173"/>
        <end position="196"/>
    </location>
</feature>
<evidence type="ECO:0000313" key="8">
    <source>
        <dbReference type="EMBL" id="KAA6431377.1"/>
    </source>
</evidence>
<accession>A0A5M8Q692</accession>
<dbReference type="AlphaFoldDB" id="A0A5M8Q692"/>
<dbReference type="GO" id="GO:0022857">
    <property type="term" value="F:transmembrane transporter activity"/>
    <property type="evidence" value="ECO:0007669"/>
    <property type="project" value="InterPro"/>
</dbReference>
<reference evidence="8 9" key="1">
    <citation type="submission" date="2019-08" db="EMBL/GenBank/DDBJ databases">
        <title>Agrococcus lahaulensis sp. nov., isolated from a cold desert of the Indian Himalayas.</title>
        <authorList>
            <person name="Qu J.H."/>
        </authorList>
    </citation>
    <scope>NUCLEOTIDE SEQUENCE [LARGE SCALE GENOMIC DNA]</scope>
    <source>
        <strain evidence="8 9">NS18</strain>
    </source>
</reference>
<dbReference type="Pfam" id="PF07690">
    <property type="entry name" value="MFS_1"/>
    <property type="match status" value="2"/>
</dbReference>
<feature type="domain" description="Major facilitator superfamily (MFS) profile" evidence="7">
    <location>
        <begin position="11"/>
        <end position="394"/>
    </location>
</feature>
<feature type="transmembrane region" description="Helical" evidence="6">
    <location>
        <begin position="305"/>
        <end position="324"/>
    </location>
</feature>
<dbReference type="InterPro" id="IPR020846">
    <property type="entry name" value="MFS_dom"/>
</dbReference>
<name>A0A5M8Q692_9MICO</name>
<dbReference type="GO" id="GO:0005886">
    <property type="term" value="C:plasma membrane"/>
    <property type="evidence" value="ECO:0007669"/>
    <property type="project" value="UniProtKB-SubCell"/>
</dbReference>
<evidence type="ECO:0000256" key="4">
    <source>
        <dbReference type="ARBA" id="ARBA00022989"/>
    </source>
</evidence>
<proteinExistence type="predicted"/>
<dbReference type="InterPro" id="IPR050189">
    <property type="entry name" value="MFS_Efflux_Transporters"/>
</dbReference>
<evidence type="ECO:0000256" key="3">
    <source>
        <dbReference type="ARBA" id="ARBA00022692"/>
    </source>
</evidence>
<dbReference type="CDD" id="cd17324">
    <property type="entry name" value="MFS_NepI_like"/>
    <property type="match status" value="1"/>
</dbReference>
<dbReference type="EMBL" id="VOIR01000016">
    <property type="protein sequence ID" value="KAA6431377.1"/>
    <property type="molecule type" value="Genomic_DNA"/>
</dbReference>
<dbReference type="InterPro" id="IPR011701">
    <property type="entry name" value="MFS"/>
</dbReference>
<feature type="transmembrane region" description="Helical" evidence="6">
    <location>
        <begin position="372"/>
        <end position="392"/>
    </location>
</feature>
<sequence>MQLSPARRVLALFTLALGGFGIGTSEFATMGILPLAAAELVPGFGDDPAVGIAHAGWMITAYALGVVVGAPLVSIWAARMSQRTLVLLLVAAFAAASLASGLMPTFELTLVARFAAAVPHGAYFGVASLLAARIMGPGRQGAGIALALSGLTIANVIGVPLGTWLGQAAGWRWTYAAIAVIFAATLVMALVALPRVPGDPTRSARRELAAFRSPRLWLMIAVACVGFGGFFAVYSYAAEIVTRVALLPESAIAWLLMTIGLGMTIGNVVGGWASDRSLRRTILIAFPLLIAALALFGLLGANPVAMYVLGFLIGGAGSALTPTIQARIIRIAGEAELLGAATNHAAFNVGNALGATLGGAVIGAGYGYLAPAWLGVALAALGFALALWSIAIDRRGPDTAAHHIVATVLGPTTAGIEVIDR</sequence>
<dbReference type="PROSITE" id="PS50850">
    <property type="entry name" value="MFS"/>
    <property type="match status" value="1"/>
</dbReference>
<evidence type="ECO:0000256" key="6">
    <source>
        <dbReference type="SAM" id="Phobius"/>
    </source>
</evidence>
<feature type="transmembrane region" description="Helical" evidence="6">
    <location>
        <begin position="85"/>
        <end position="104"/>
    </location>
</feature>
<dbReference type="PANTHER" id="PTHR43124:SF3">
    <property type="entry name" value="CHLORAMPHENICOL EFFLUX PUMP RV0191"/>
    <property type="match status" value="1"/>
</dbReference>
<dbReference type="OrthoDB" id="9814237at2"/>
<dbReference type="Proteomes" id="UP000323221">
    <property type="component" value="Unassembled WGS sequence"/>
</dbReference>
<feature type="transmembrane region" description="Helical" evidence="6">
    <location>
        <begin position="144"/>
        <end position="167"/>
    </location>
</feature>
<feature type="transmembrane region" description="Helical" evidence="6">
    <location>
        <begin position="216"/>
        <end position="236"/>
    </location>
</feature>
<evidence type="ECO:0000313" key="9">
    <source>
        <dbReference type="Proteomes" id="UP000323221"/>
    </source>
</evidence>
<feature type="transmembrane region" description="Helical" evidence="6">
    <location>
        <begin position="281"/>
        <end position="299"/>
    </location>
</feature>
<feature type="transmembrane region" description="Helical" evidence="6">
    <location>
        <begin position="110"/>
        <end position="132"/>
    </location>
</feature>
<keyword evidence="4 6" id="KW-1133">Transmembrane helix</keyword>
<feature type="transmembrane region" description="Helical" evidence="6">
    <location>
        <begin position="54"/>
        <end position="78"/>
    </location>
</feature>
<evidence type="ECO:0000256" key="2">
    <source>
        <dbReference type="ARBA" id="ARBA00022475"/>
    </source>
</evidence>
<keyword evidence="5 6" id="KW-0472">Membrane</keyword>
<comment type="subcellular location">
    <subcellularLocation>
        <location evidence="1">Cell membrane</location>
        <topology evidence="1">Multi-pass membrane protein</topology>
    </subcellularLocation>
</comment>
<protein>
    <submittedName>
        <fullName evidence="8">MFS transporter</fullName>
    </submittedName>
</protein>
<dbReference type="SUPFAM" id="SSF103473">
    <property type="entry name" value="MFS general substrate transporter"/>
    <property type="match status" value="1"/>
</dbReference>
<dbReference type="RefSeq" id="WP_146357689.1">
    <property type="nucleotide sequence ID" value="NZ_VOIR01000016.1"/>
</dbReference>
<gene>
    <name evidence="8" type="ORF">FQ330_11550</name>
</gene>
<feature type="transmembrane region" description="Helical" evidence="6">
    <location>
        <begin position="251"/>
        <end position="269"/>
    </location>
</feature>
<keyword evidence="9" id="KW-1185">Reference proteome</keyword>
<keyword evidence="3 6" id="KW-0812">Transmembrane</keyword>
<evidence type="ECO:0000256" key="1">
    <source>
        <dbReference type="ARBA" id="ARBA00004651"/>
    </source>
</evidence>
<dbReference type="Gene3D" id="1.20.1250.20">
    <property type="entry name" value="MFS general substrate transporter like domains"/>
    <property type="match status" value="2"/>
</dbReference>
<dbReference type="InterPro" id="IPR036259">
    <property type="entry name" value="MFS_trans_sf"/>
</dbReference>
<comment type="caution">
    <text evidence="8">The sequence shown here is derived from an EMBL/GenBank/DDBJ whole genome shotgun (WGS) entry which is preliminary data.</text>
</comment>
<evidence type="ECO:0000256" key="5">
    <source>
        <dbReference type="ARBA" id="ARBA00023136"/>
    </source>
</evidence>
<dbReference type="PANTHER" id="PTHR43124">
    <property type="entry name" value="PURINE EFFLUX PUMP PBUE"/>
    <property type="match status" value="1"/>
</dbReference>
<feature type="transmembrane region" description="Helical" evidence="6">
    <location>
        <begin position="345"/>
        <end position="366"/>
    </location>
</feature>
<evidence type="ECO:0000259" key="7">
    <source>
        <dbReference type="PROSITE" id="PS50850"/>
    </source>
</evidence>
<keyword evidence="2" id="KW-1003">Cell membrane</keyword>